<protein>
    <recommendedName>
        <fullName evidence="9">V-type proton ATPase subunit G</fullName>
    </recommendedName>
</protein>
<dbReference type="Gene3D" id="1.20.5.2950">
    <property type="match status" value="1"/>
</dbReference>
<evidence type="ECO:0000256" key="4">
    <source>
        <dbReference type="ARBA" id="ARBA00022781"/>
    </source>
</evidence>
<evidence type="ECO:0000313" key="8">
    <source>
        <dbReference type="Proteomes" id="UP000655225"/>
    </source>
</evidence>
<evidence type="ECO:0000313" key="7">
    <source>
        <dbReference type="EMBL" id="KAF8402743.1"/>
    </source>
</evidence>
<dbReference type="EMBL" id="JABCRI010000007">
    <property type="protein sequence ID" value="KAF8402743.1"/>
    <property type="molecule type" value="Genomic_DNA"/>
</dbReference>
<dbReference type="NCBIfam" id="TIGR01147">
    <property type="entry name" value="V_ATP_synt_G"/>
    <property type="match status" value="1"/>
</dbReference>
<dbReference type="Gene3D" id="1.20.5.620">
    <property type="entry name" value="F1F0 ATP synthase subunit B, membrane domain"/>
    <property type="match status" value="1"/>
</dbReference>
<evidence type="ECO:0000256" key="1">
    <source>
        <dbReference type="ARBA" id="ARBA00003847"/>
    </source>
</evidence>
<keyword evidence="5" id="KW-0406">Ion transport</keyword>
<comment type="caution">
    <text evidence="7">The sequence shown here is derived from an EMBL/GenBank/DDBJ whole genome shotgun (WGS) entry which is preliminary data.</text>
</comment>
<sequence>MEANRGQGGIQLLLAAEQEAQHIVNGARNAKMARLKQAKDEAEKEIAEYRAHVEAEFQKKLAEVNKSQIKIHRQESSIRLKRIDPRVLQCIAHPRSTINFMFVLRFLAGPVNSKCKFMGSNMNLNVDLNWTAVDPYAPCRLSRISSCYINTQYYERLLYMLNEYFCIIKQSSGDSGANVKRLELETEAKIHHLKTEAARISHDVVHMLLKHVTTVKN</sequence>
<dbReference type="GO" id="GO:0000221">
    <property type="term" value="C:vacuolar proton-transporting V-type ATPase, V1 domain"/>
    <property type="evidence" value="ECO:0007669"/>
    <property type="project" value="TreeGrafter"/>
</dbReference>
<keyword evidence="6" id="KW-0175">Coiled coil</keyword>
<accession>A0A834ZCL4</accession>
<dbReference type="Proteomes" id="UP000655225">
    <property type="component" value="Unassembled WGS sequence"/>
</dbReference>
<dbReference type="OrthoDB" id="250802at2759"/>
<proteinExistence type="inferred from homology"/>
<dbReference type="AlphaFoldDB" id="A0A834ZCL4"/>
<dbReference type="GO" id="GO:0046961">
    <property type="term" value="F:proton-transporting ATPase activity, rotational mechanism"/>
    <property type="evidence" value="ECO:0007669"/>
    <property type="project" value="InterPro"/>
</dbReference>
<keyword evidence="3" id="KW-0813">Transport</keyword>
<evidence type="ECO:0000256" key="5">
    <source>
        <dbReference type="ARBA" id="ARBA00023065"/>
    </source>
</evidence>
<name>A0A834ZCL4_TETSI</name>
<feature type="coiled-coil region" evidence="6">
    <location>
        <begin position="25"/>
        <end position="59"/>
    </location>
</feature>
<dbReference type="PANTHER" id="PTHR12713">
    <property type="entry name" value="VACUOLAR ATP SYNTHASE SUBUNIT G"/>
    <property type="match status" value="1"/>
</dbReference>
<evidence type="ECO:0000256" key="3">
    <source>
        <dbReference type="ARBA" id="ARBA00022448"/>
    </source>
</evidence>
<reference evidence="7 8" key="1">
    <citation type="submission" date="2020-04" db="EMBL/GenBank/DDBJ databases">
        <title>Plant Genome Project.</title>
        <authorList>
            <person name="Zhang R.-G."/>
        </authorList>
    </citation>
    <scope>NUCLEOTIDE SEQUENCE [LARGE SCALE GENOMIC DNA]</scope>
    <source>
        <strain evidence="7">YNK0</strain>
        <tissue evidence="7">Leaf</tissue>
    </source>
</reference>
<organism evidence="7 8">
    <name type="scientific">Tetracentron sinense</name>
    <name type="common">Spur-leaf</name>
    <dbReference type="NCBI Taxonomy" id="13715"/>
    <lineage>
        <taxon>Eukaryota</taxon>
        <taxon>Viridiplantae</taxon>
        <taxon>Streptophyta</taxon>
        <taxon>Embryophyta</taxon>
        <taxon>Tracheophyta</taxon>
        <taxon>Spermatophyta</taxon>
        <taxon>Magnoliopsida</taxon>
        <taxon>Trochodendrales</taxon>
        <taxon>Trochodendraceae</taxon>
        <taxon>Tetracentron</taxon>
    </lineage>
</organism>
<evidence type="ECO:0000256" key="6">
    <source>
        <dbReference type="SAM" id="Coils"/>
    </source>
</evidence>
<keyword evidence="4" id="KW-0375">Hydrogen ion transport</keyword>
<evidence type="ECO:0008006" key="9">
    <source>
        <dbReference type="Google" id="ProtNLM"/>
    </source>
</evidence>
<comment type="function">
    <text evidence="1">Catalytic subunit of the peripheral V1 complex of vacuolar ATPase (V-ATPase). V-ATPase is responsible for acidifying a variety of intracellular compartments in eukaryotic cells.</text>
</comment>
<evidence type="ECO:0000256" key="2">
    <source>
        <dbReference type="ARBA" id="ARBA00010066"/>
    </source>
</evidence>
<dbReference type="InterPro" id="IPR005124">
    <property type="entry name" value="V-ATPase_G"/>
</dbReference>
<dbReference type="GO" id="GO:0016887">
    <property type="term" value="F:ATP hydrolysis activity"/>
    <property type="evidence" value="ECO:0007669"/>
    <property type="project" value="TreeGrafter"/>
</dbReference>
<keyword evidence="8" id="KW-1185">Reference proteome</keyword>
<dbReference type="Pfam" id="PF03179">
    <property type="entry name" value="V-ATPase_G"/>
    <property type="match status" value="2"/>
</dbReference>
<gene>
    <name evidence="7" type="ORF">HHK36_010833</name>
</gene>
<dbReference type="PANTHER" id="PTHR12713:SF11">
    <property type="entry name" value="V-TYPE PROTON ATPASE SUBUNIT G"/>
    <property type="match status" value="1"/>
</dbReference>
<comment type="similarity">
    <text evidence="2">Belongs to the V-ATPase G subunit family.</text>
</comment>